<dbReference type="EMBL" id="FMUE01000014">
    <property type="protein sequence ID" value="SCX33902.1"/>
    <property type="molecule type" value="Genomic_DNA"/>
</dbReference>
<protein>
    <submittedName>
        <fullName evidence="1">Uncharacterized protein</fullName>
    </submittedName>
</protein>
<evidence type="ECO:0000313" key="2">
    <source>
        <dbReference type="Proteomes" id="UP000187891"/>
    </source>
</evidence>
<reference evidence="2" key="1">
    <citation type="submission" date="2016-10" db="EMBL/GenBank/DDBJ databases">
        <authorList>
            <person name="Wibberg D."/>
        </authorList>
    </citation>
    <scope>NUCLEOTIDE SEQUENCE [LARGE SCALE GENOMIC DNA]</scope>
</reference>
<name>A0A1R3U027_9HYPH</name>
<gene>
    <name evidence="1" type="ORF">DSM25559_4286</name>
</gene>
<dbReference type="AlphaFoldDB" id="A0A1R3U027"/>
<dbReference type="RefSeq" id="WP_181013875.1">
    <property type="nucleotide sequence ID" value="NZ_FMUE01000014.1"/>
</dbReference>
<evidence type="ECO:0000313" key="1">
    <source>
        <dbReference type="EMBL" id="SCX33902.1"/>
    </source>
</evidence>
<organism evidence="1 2">
    <name type="scientific">Agrobacterium rosae</name>
    <dbReference type="NCBI Taxonomy" id="1972867"/>
    <lineage>
        <taxon>Bacteria</taxon>
        <taxon>Pseudomonadati</taxon>
        <taxon>Pseudomonadota</taxon>
        <taxon>Alphaproteobacteria</taxon>
        <taxon>Hyphomicrobiales</taxon>
        <taxon>Rhizobiaceae</taxon>
        <taxon>Rhizobium/Agrobacterium group</taxon>
        <taxon>Agrobacterium</taxon>
    </lineage>
</organism>
<proteinExistence type="predicted"/>
<dbReference type="Proteomes" id="UP000187891">
    <property type="component" value="Unassembled WGS sequence"/>
</dbReference>
<accession>A0A1R3U027</accession>
<sequence length="46" mass="5192">MSQSKAREDAELAFSDMQSQFLGRGNAVEEIDHVARSREEKNVPRA</sequence>